<dbReference type="InterPro" id="IPR011856">
    <property type="entry name" value="tRNA_endonuc-like_dom_sf"/>
</dbReference>
<feature type="domain" description="TnsA endonuclease N-terminal" evidence="2">
    <location>
        <begin position="76"/>
        <end position="156"/>
    </location>
</feature>
<dbReference type="GO" id="GO:0003676">
    <property type="term" value="F:nucleic acid binding"/>
    <property type="evidence" value="ECO:0007669"/>
    <property type="project" value="InterPro"/>
</dbReference>
<sequence>MKLLEEITKQSEKKPQNGINSDQNTTKENANFVKRVREINAKSSSLSGIINIDQLKNPIQFESSLERDYIFLLEYNPNVKQYLEQPLKITYFDYNKKQRTYIPDFIVEYFDNSPTELIEIKYTSTLKVKKDELEQKFKAAREYCQKNNLIFKVVDEIHIREHREIELYNYKFLHRYKNYFYNINKDRTAFPTLNENLVLLRTKLKELKKCTVSELIVQSARDSDKQAELIFLIWYMVSNNFIKINLTQKLTLNSIICLD</sequence>
<dbReference type="InterPro" id="IPR014833">
    <property type="entry name" value="TnsA_N"/>
</dbReference>
<protein>
    <recommendedName>
        <fullName evidence="2">TnsA endonuclease N-terminal domain-containing protein</fullName>
    </recommendedName>
</protein>
<feature type="compositionally biased region" description="Basic and acidic residues" evidence="1">
    <location>
        <begin position="6"/>
        <end position="15"/>
    </location>
</feature>
<dbReference type="Gene3D" id="3.40.1350.10">
    <property type="match status" value="1"/>
</dbReference>
<dbReference type="EMBL" id="CP035532">
    <property type="protein sequence ID" value="QBA23054.1"/>
    <property type="molecule type" value="Genomic_DNA"/>
</dbReference>
<organism evidence="3">
    <name type="scientific">Chryseobacterium indologenes</name>
    <name type="common">Flavobacterium indologenes</name>
    <dbReference type="NCBI Taxonomy" id="253"/>
    <lineage>
        <taxon>Bacteria</taxon>
        <taxon>Pseudomonadati</taxon>
        <taxon>Bacteroidota</taxon>
        <taxon>Flavobacteriia</taxon>
        <taxon>Flavobacteriales</taxon>
        <taxon>Weeksellaceae</taxon>
        <taxon>Chryseobacterium group</taxon>
        <taxon>Chryseobacterium</taxon>
    </lineage>
</organism>
<proteinExistence type="predicted"/>
<evidence type="ECO:0000256" key="1">
    <source>
        <dbReference type="SAM" id="MobiDB-lite"/>
    </source>
</evidence>
<reference evidence="3" key="1">
    <citation type="submission" date="2019-01" db="EMBL/GenBank/DDBJ databases">
        <title>Whole Genome Sequencing for Putative Detection of Antimicrobial Resistance and Potential Virulence Factors in Chryseobacterium indologenes isolated from Nile Tilapia in Tanzania.</title>
        <authorList>
            <person name="Mwega E."/>
            <person name="Mutoloki S."/>
            <person name="Mugimba K."/>
            <person name="Colquhoun D."/>
            <person name="Mdegela R."/>
            <person name="Evensen O."/>
            <person name="Wasteson Y."/>
        </authorList>
    </citation>
    <scope>NUCLEOTIDE SEQUENCE [LARGE SCALE GENOMIC DNA]</scope>
    <source>
        <strain evidence="3">StR 01</strain>
    </source>
</reference>
<feature type="compositionally biased region" description="Polar residues" evidence="1">
    <location>
        <begin position="17"/>
        <end position="27"/>
    </location>
</feature>
<evidence type="ECO:0000313" key="3">
    <source>
        <dbReference type="EMBL" id="QBA23054.1"/>
    </source>
</evidence>
<gene>
    <name evidence="3" type="ORF">EU348_18475</name>
</gene>
<name>A0A411DRU9_CHRID</name>
<evidence type="ECO:0000259" key="2">
    <source>
        <dbReference type="Pfam" id="PF08722"/>
    </source>
</evidence>
<dbReference type="AlphaFoldDB" id="A0A411DRU9"/>
<feature type="region of interest" description="Disordered" evidence="1">
    <location>
        <begin position="6"/>
        <end position="27"/>
    </location>
</feature>
<accession>A0A411DRU9</accession>
<dbReference type="Pfam" id="PF08722">
    <property type="entry name" value="Tn7_TnsA-like_N"/>
    <property type="match status" value="1"/>
</dbReference>